<sequence length="77" mass="8778">MKPTIETFEPLKYFQICGSDRVWEWATAKITSKDTIEVYHPEIAKPVEVRYAWASKPEGANLYNKAGLPASLFKTSK</sequence>
<keyword evidence="2" id="KW-1185">Reference proteome</keyword>
<dbReference type="Proteomes" id="UP001214250">
    <property type="component" value="Chromosome 2"/>
</dbReference>
<evidence type="ECO:0000313" key="2">
    <source>
        <dbReference type="Proteomes" id="UP001214250"/>
    </source>
</evidence>
<evidence type="ECO:0000313" key="1">
    <source>
        <dbReference type="EMBL" id="WDE99322.1"/>
    </source>
</evidence>
<name>A0ABY7W037_9BACT</name>
<gene>
    <name evidence="1" type="ORF">PQO03_15910</name>
</gene>
<dbReference type="InterPro" id="IPR039329">
    <property type="entry name" value="SIAE"/>
</dbReference>
<protein>
    <submittedName>
        <fullName evidence="1">Uncharacterized protein</fullName>
    </submittedName>
</protein>
<dbReference type="EMBL" id="CP117812">
    <property type="protein sequence ID" value="WDE99322.1"/>
    <property type="molecule type" value="Genomic_DNA"/>
</dbReference>
<reference evidence="1 2" key="1">
    <citation type="submission" date="2023-02" db="EMBL/GenBank/DDBJ databases">
        <title>Genome sequence of Lentisphaera profundi SAORIC-696.</title>
        <authorList>
            <person name="Kim e."/>
            <person name="Cho J.-C."/>
            <person name="Choi A."/>
            <person name="Kang I."/>
        </authorList>
    </citation>
    <scope>NUCLEOTIDE SEQUENCE [LARGE SCALE GENOMIC DNA]</scope>
    <source>
        <strain evidence="1 2">SAORIC-696</strain>
    </source>
</reference>
<accession>A0ABY7W037</accession>
<dbReference type="PANTHER" id="PTHR22901">
    <property type="entry name" value="SIALATE O-ACETYLESTERASE"/>
    <property type="match status" value="1"/>
</dbReference>
<dbReference type="RefSeq" id="WP_274154180.1">
    <property type="nucleotide sequence ID" value="NZ_CP117812.1"/>
</dbReference>
<dbReference type="PANTHER" id="PTHR22901:SF0">
    <property type="entry name" value="SIALATE O-ACETYLESTERASE"/>
    <property type="match status" value="1"/>
</dbReference>
<proteinExistence type="predicted"/>
<organism evidence="1 2">
    <name type="scientific">Lentisphaera profundi</name>
    <dbReference type="NCBI Taxonomy" id="1658616"/>
    <lineage>
        <taxon>Bacteria</taxon>
        <taxon>Pseudomonadati</taxon>
        <taxon>Lentisphaerota</taxon>
        <taxon>Lentisphaeria</taxon>
        <taxon>Lentisphaerales</taxon>
        <taxon>Lentisphaeraceae</taxon>
        <taxon>Lentisphaera</taxon>
    </lineage>
</organism>